<dbReference type="PANTHER" id="PTHR30409:SF1">
    <property type="entry name" value="CARBAMATE KINASE-RELATED"/>
    <property type="match status" value="1"/>
</dbReference>
<protein>
    <recommendedName>
        <fullName evidence="3 8">Carbamate kinase</fullName>
    </recommendedName>
</protein>
<evidence type="ECO:0000256" key="5">
    <source>
        <dbReference type="ARBA" id="ARBA00022679"/>
    </source>
</evidence>
<dbReference type="GO" id="GO:0008804">
    <property type="term" value="F:carbamate kinase activity"/>
    <property type="evidence" value="ECO:0007669"/>
    <property type="project" value="UniProtKB-UniRule"/>
</dbReference>
<dbReference type="UniPathway" id="UPA00996">
    <property type="reaction ID" value="UER00366"/>
</dbReference>
<evidence type="ECO:0000256" key="2">
    <source>
        <dbReference type="ARBA" id="ARBA00011066"/>
    </source>
</evidence>
<comment type="caution">
    <text evidence="11">The sequence shown here is derived from an EMBL/GenBank/DDBJ whole genome shotgun (WGS) entry which is preliminary data.</text>
</comment>
<name>A0A0P8Z2E9_9CLOT</name>
<evidence type="ECO:0000256" key="4">
    <source>
        <dbReference type="ARBA" id="ARBA00022503"/>
    </source>
</evidence>
<dbReference type="SUPFAM" id="SSF53633">
    <property type="entry name" value="Carbamate kinase-like"/>
    <property type="match status" value="1"/>
</dbReference>
<dbReference type="PATRIC" id="fig|36849.3.peg.73"/>
<keyword evidence="5 9" id="KW-0808">Transferase</keyword>
<keyword evidence="6 9" id="KW-0418">Kinase</keyword>
<dbReference type="GO" id="GO:0005829">
    <property type="term" value="C:cytosol"/>
    <property type="evidence" value="ECO:0007669"/>
    <property type="project" value="TreeGrafter"/>
</dbReference>
<dbReference type="InterPro" id="IPR001048">
    <property type="entry name" value="Asp/Glu/Uridylate_kinase"/>
</dbReference>
<dbReference type="CDD" id="cd04235">
    <property type="entry name" value="AAK_CK"/>
    <property type="match status" value="1"/>
</dbReference>
<sequence length="314" mass="34186">MENSKTIVIALGGNAILMPGQKGTAEEQMENVNKTCVQVAQMVKKGMRVVITHGNGPQVGNILIQNGSATERVPAMPLYICGAQSQGLIGYMIQQQLVNKFQEMGIEKSVVTLVTQMVVDKEDAAFKNPSKPIGLFYSKEYAQKAMDEKGEYWIEDSGRGWRKVVPSPEPIRIVEIDCILNLINNGSIVIANGGGGIPVIENEGKYKGIEAVIDKDFGGAKLALYVNADAFMILTDVPKVYINYKKPEQKPLDEVSVDEIERLQKEGHFKAGSMGPKVEACRRFVTAGGKRAIITSLDTALEALEGKAGTRIVK</sequence>
<dbReference type="NCBIfam" id="TIGR00746">
    <property type="entry name" value="arcC"/>
    <property type="match status" value="1"/>
</dbReference>
<dbReference type="InterPro" id="IPR036393">
    <property type="entry name" value="AceGlu_kinase-like_sf"/>
</dbReference>
<evidence type="ECO:0000259" key="10">
    <source>
        <dbReference type="Pfam" id="PF00696"/>
    </source>
</evidence>
<comment type="catalytic activity">
    <reaction evidence="7">
        <text>hydrogencarbonate + NH4(+) + ATP = carbamoyl phosphate + ADP + H2O + H(+)</text>
        <dbReference type="Rhea" id="RHEA:10152"/>
        <dbReference type="ChEBI" id="CHEBI:15377"/>
        <dbReference type="ChEBI" id="CHEBI:15378"/>
        <dbReference type="ChEBI" id="CHEBI:17544"/>
        <dbReference type="ChEBI" id="CHEBI:28938"/>
        <dbReference type="ChEBI" id="CHEBI:30616"/>
        <dbReference type="ChEBI" id="CHEBI:58228"/>
        <dbReference type="ChEBI" id="CHEBI:456216"/>
        <dbReference type="EC" id="2.7.2.2"/>
    </reaction>
</comment>
<feature type="domain" description="Aspartate/glutamate/uridylate kinase" evidence="10">
    <location>
        <begin position="5"/>
        <end position="296"/>
    </location>
</feature>
<evidence type="ECO:0000256" key="6">
    <source>
        <dbReference type="ARBA" id="ARBA00022777"/>
    </source>
</evidence>
<accession>A0A0P8Z2E9</accession>
<dbReference type="RefSeq" id="WP_054873227.1">
    <property type="nucleotide sequence ID" value="NZ_LKET01000006.1"/>
</dbReference>
<evidence type="ECO:0000256" key="1">
    <source>
        <dbReference type="ARBA" id="ARBA00005118"/>
    </source>
</evidence>
<evidence type="ECO:0000256" key="8">
    <source>
        <dbReference type="NCBIfam" id="TIGR00746"/>
    </source>
</evidence>
<comment type="pathway">
    <text evidence="1">Metabolic intermediate metabolism; carbamoyl phosphate degradation; CO(2) and NH(3) from carbamoyl phosphate: step 1/1.</text>
</comment>
<evidence type="ECO:0000313" key="12">
    <source>
        <dbReference type="Proteomes" id="UP000050326"/>
    </source>
</evidence>
<dbReference type="Proteomes" id="UP000050326">
    <property type="component" value="Unassembled WGS sequence"/>
</dbReference>
<dbReference type="PRINTS" id="PR01469">
    <property type="entry name" value="CARBMTKINASE"/>
</dbReference>
<evidence type="ECO:0000313" key="11">
    <source>
        <dbReference type="EMBL" id="KPU46337.1"/>
    </source>
</evidence>
<dbReference type="NCBIfam" id="NF009007">
    <property type="entry name" value="PRK12352.1"/>
    <property type="match status" value="1"/>
</dbReference>
<comment type="similarity">
    <text evidence="2 9">Belongs to the carbamate kinase family.</text>
</comment>
<evidence type="ECO:0000256" key="7">
    <source>
        <dbReference type="ARBA" id="ARBA00048467"/>
    </source>
</evidence>
<keyword evidence="12" id="KW-1185">Reference proteome</keyword>
<dbReference type="OrthoDB" id="9766717at2"/>
<dbReference type="AlphaFoldDB" id="A0A0P8Z2E9"/>
<proteinExistence type="inferred from homology"/>
<dbReference type="EMBL" id="LKET01000006">
    <property type="protein sequence ID" value="KPU46337.1"/>
    <property type="molecule type" value="Genomic_DNA"/>
</dbReference>
<dbReference type="PIRSF" id="PIRSF000723">
    <property type="entry name" value="Carbamate_kin"/>
    <property type="match status" value="1"/>
</dbReference>
<dbReference type="STRING" id="36849.OXPF_00650"/>
<dbReference type="InterPro" id="IPR003964">
    <property type="entry name" value="Carb_kinase"/>
</dbReference>
<evidence type="ECO:0000256" key="9">
    <source>
        <dbReference type="PIRNR" id="PIRNR000723"/>
    </source>
</evidence>
<reference evidence="11 12" key="1">
    <citation type="submission" date="2015-09" db="EMBL/GenBank/DDBJ databases">
        <title>Genome sequence of Oxobacter pfennigii DSM 3222.</title>
        <authorList>
            <person name="Poehlein A."/>
            <person name="Bengelsdorf F.R."/>
            <person name="Schiel-Bengelsdorf B."/>
            <person name="Duerre P."/>
            <person name="Daniel R."/>
        </authorList>
    </citation>
    <scope>NUCLEOTIDE SEQUENCE [LARGE SCALE GENOMIC DNA]</scope>
    <source>
        <strain evidence="11 12">DSM 3222</strain>
    </source>
</reference>
<dbReference type="Pfam" id="PF00696">
    <property type="entry name" value="AA_kinase"/>
    <property type="match status" value="1"/>
</dbReference>
<dbReference type="FunFam" id="3.40.1160.10:FF:000007">
    <property type="entry name" value="Carbamate kinase"/>
    <property type="match status" value="1"/>
</dbReference>
<dbReference type="Gene3D" id="3.40.1160.10">
    <property type="entry name" value="Acetylglutamate kinase-like"/>
    <property type="match status" value="1"/>
</dbReference>
<keyword evidence="4" id="KW-0056">Arginine metabolism</keyword>
<gene>
    <name evidence="11" type="primary">arcC1</name>
    <name evidence="11" type="ORF">OXPF_00650</name>
</gene>
<organism evidence="11 12">
    <name type="scientific">Oxobacter pfennigii</name>
    <dbReference type="NCBI Taxonomy" id="36849"/>
    <lineage>
        <taxon>Bacteria</taxon>
        <taxon>Bacillati</taxon>
        <taxon>Bacillota</taxon>
        <taxon>Clostridia</taxon>
        <taxon>Eubacteriales</taxon>
        <taxon>Clostridiaceae</taxon>
        <taxon>Oxobacter</taxon>
    </lineage>
</organism>
<dbReference type="GO" id="GO:0019546">
    <property type="term" value="P:L-arginine deiminase pathway"/>
    <property type="evidence" value="ECO:0007669"/>
    <property type="project" value="TreeGrafter"/>
</dbReference>
<dbReference type="PANTHER" id="PTHR30409">
    <property type="entry name" value="CARBAMATE KINASE"/>
    <property type="match status" value="1"/>
</dbReference>
<evidence type="ECO:0000256" key="3">
    <source>
        <dbReference type="ARBA" id="ARBA00013070"/>
    </source>
</evidence>